<evidence type="ECO:0000256" key="9">
    <source>
        <dbReference type="ARBA" id="ARBA00012523"/>
    </source>
</evidence>
<dbReference type="Proteomes" id="UP000035054">
    <property type="component" value="Unassembled WGS sequence"/>
</dbReference>
<evidence type="ECO:0000256" key="3">
    <source>
        <dbReference type="ARBA" id="ARBA00001522"/>
    </source>
</evidence>
<evidence type="ECO:0000256" key="12">
    <source>
        <dbReference type="ARBA" id="ARBA00022741"/>
    </source>
</evidence>
<feature type="binding site" evidence="19">
    <location>
        <begin position="24"/>
        <end position="31"/>
    </location>
    <ligand>
        <name>GTP</name>
        <dbReference type="ChEBI" id="CHEBI:37565"/>
    </ligand>
</feature>
<feature type="binding site" evidence="19">
    <location>
        <position position="105"/>
    </location>
    <ligand>
        <name>GTP</name>
        <dbReference type="ChEBI" id="CHEBI:37565"/>
    </ligand>
</feature>
<evidence type="ECO:0000256" key="8">
    <source>
        <dbReference type="ARBA" id="ARBA00012016"/>
    </source>
</evidence>
<protein>
    <recommendedName>
        <fullName evidence="16">Adenosylcobinamide kinase</fullName>
        <ecNumber evidence="8">2.7.1.156</ecNumber>
        <ecNumber evidence="9">2.7.7.62</ecNumber>
    </recommendedName>
    <alternativeName>
        <fullName evidence="17">Adenosylcobinamide-phosphate guanylyltransferase</fullName>
    </alternativeName>
</protein>
<evidence type="ECO:0000256" key="2">
    <source>
        <dbReference type="ARBA" id="ARBA00000711"/>
    </source>
</evidence>
<keyword evidence="10" id="KW-0169">Cobalamin biosynthesis</keyword>
<feature type="binding site" evidence="19">
    <location>
        <begin position="72"/>
        <end position="75"/>
    </location>
    <ligand>
        <name>GTP</name>
        <dbReference type="ChEBI" id="CHEBI:37565"/>
    </ligand>
</feature>
<name>A0A6N3XAS1_9SYNE</name>
<evidence type="ECO:0000256" key="4">
    <source>
        <dbReference type="ARBA" id="ARBA00003889"/>
    </source>
</evidence>
<keyword evidence="14" id="KW-0067">ATP-binding</keyword>
<evidence type="ECO:0000256" key="10">
    <source>
        <dbReference type="ARBA" id="ARBA00022573"/>
    </source>
</evidence>
<dbReference type="InterPro" id="IPR003203">
    <property type="entry name" value="CobU/CobP"/>
</dbReference>
<dbReference type="GO" id="GO:0008820">
    <property type="term" value="F:cobinamide phosphate guanylyltransferase activity"/>
    <property type="evidence" value="ECO:0007669"/>
    <property type="project" value="UniProtKB-EC"/>
</dbReference>
<feature type="active site" description="GMP-histidine intermediate" evidence="18">
    <location>
        <position position="71"/>
    </location>
</feature>
<comment type="caution">
    <text evidence="20">The sequence shown here is derived from an EMBL/GenBank/DDBJ whole genome shotgun (WGS) entry which is preliminary data.</text>
</comment>
<dbReference type="GO" id="GO:0043752">
    <property type="term" value="F:adenosylcobinamide kinase activity"/>
    <property type="evidence" value="ECO:0007669"/>
    <property type="project" value="UniProtKB-EC"/>
</dbReference>
<proteinExistence type="inferred from homology"/>
<comment type="pathway">
    <text evidence="6">Cofactor biosynthesis; adenosylcobalamin biosynthesis; adenosylcobalamin from cob(II)yrinate a,c-diamide: step 5/7.</text>
</comment>
<evidence type="ECO:0000256" key="14">
    <source>
        <dbReference type="ARBA" id="ARBA00022840"/>
    </source>
</evidence>
<keyword evidence="12 19" id="KW-0547">Nucleotide-binding</keyword>
<evidence type="ECO:0000256" key="18">
    <source>
        <dbReference type="PIRSR" id="PIRSR006135-1"/>
    </source>
</evidence>
<evidence type="ECO:0000256" key="6">
    <source>
        <dbReference type="ARBA" id="ARBA00005159"/>
    </source>
</evidence>
<dbReference type="EC" id="2.7.1.156" evidence="8"/>
<sequence>MAEVDVDSPPLRNGPVGHGVLVLGGSGSGKSQWAEHLASTWASARQQPVLYLATGDGTLADADWQQRLQRHRRRRPARWRTQECGAALPEALAAAAETAPLRLVDALSSWVSNLLELEEPAWQERVEQLLTCIPPKQGLTILVSDEVSWGVVPALASGYCFRERLAYLNRRVAQRCQNHWLVVAGRAVDLTQWSQPVPHHYP</sequence>
<organism evidence="20 21">
    <name type="scientific">Candidatus Synechococcus spongiarum 142</name>
    <dbReference type="NCBI Taxonomy" id="1608213"/>
    <lineage>
        <taxon>Bacteria</taxon>
        <taxon>Bacillati</taxon>
        <taxon>Cyanobacteriota</taxon>
        <taxon>Cyanophyceae</taxon>
        <taxon>Synechococcales</taxon>
        <taxon>Synechococcaceae</taxon>
        <taxon>Synechococcus</taxon>
    </lineage>
</organism>
<comment type="pathway">
    <text evidence="5">Cofactor biosynthesis; adenosylcobalamin biosynthesis; adenosylcobalamin from cob(II)yrinate a,c-diamide: step 6/7.</text>
</comment>
<dbReference type="GO" id="GO:0005525">
    <property type="term" value="F:GTP binding"/>
    <property type="evidence" value="ECO:0007669"/>
    <property type="project" value="UniProtKB-KW"/>
</dbReference>
<evidence type="ECO:0000313" key="20">
    <source>
        <dbReference type="EMBL" id="KKZ10356.1"/>
    </source>
</evidence>
<keyword evidence="13" id="KW-0418">Kinase</keyword>
<evidence type="ECO:0000313" key="21">
    <source>
        <dbReference type="Proteomes" id="UP000035054"/>
    </source>
</evidence>
<dbReference type="PANTHER" id="PTHR34848:SF1">
    <property type="entry name" value="BIFUNCTIONAL ADENOSYLCOBALAMIN BIOSYNTHESIS PROTEIN COBU"/>
    <property type="match status" value="1"/>
</dbReference>
<keyword evidence="15 19" id="KW-0342">GTP-binding</keyword>
<reference evidence="20 21" key="1">
    <citation type="submission" date="2015-01" db="EMBL/GenBank/DDBJ databases">
        <title>Lifestyle Evolution in Cyanobacterial Symbionts of Sponges.</title>
        <authorList>
            <person name="Burgsdorf I."/>
            <person name="Slaby B.M."/>
            <person name="Handley K.M."/>
            <person name="Haber M."/>
            <person name="Blom J."/>
            <person name="Marshall C.W."/>
            <person name="Gilbert J.A."/>
            <person name="Hentschel U."/>
            <person name="Steindler L."/>
        </authorList>
    </citation>
    <scope>NUCLEOTIDE SEQUENCE [LARGE SCALE GENOMIC DNA]</scope>
    <source>
        <strain evidence="20">142</strain>
    </source>
</reference>
<dbReference type="AlphaFoldDB" id="A0A6N3XAS1"/>
<dbReference type="Gene3D" id="3.40.50.300">
    <property type="entry name" value="P-loop containing nucleotide triphosphate hydrolases"/>
    <property type="match status" value="1"/>
</dbReference>
<dbReference type="Pfam" id="PF02283">
    <property type="entry name" value="CobU"/>
    <property type="match status" value="1"/>
</dbReference>
<dbReference type="GO" id="GO:0009236">
    <property type="term" value="P:cobalamin biosynthetic process"/>
    <property type="evidence" value="ECO:0007669"/>
    <property type="project" value="UniProtKB-UniPathway"/>
</dbReference>
<accession>A0A6N3XAS1</accession>
<keyword evidence="11" id="KW-0808">Transferase</keyword>
<evidence type="ECO:0000256" key="1">
    <source>
        <dbReference type="ARBA" id="ARBA00000312"/>
    </source>
</evidence>
<evidence type="ECO:0000256" key="13">
    <source>
        <dbReference type="ARBA" id="ARBA00022777"/>
    </source>
</evidence>
<feature type="binding site" evidence="19">
    <location>
        <position position="83"/>
    </location>
    <ligand>
        <name>GTP</name>
        <dbReference type="ChEBI" id="CHEBI:37565"/>
    </ligand>
</feature>
<dbReference type="PIRSF" id="PIRSF006135">
    <property type="entry name" value="CobU"/>
    <property type="match status" value="1"/>
</dbReference>
<dbReference type="SUPFAM" id="SSF52540">
    <property type="entry name" value="P-loop containing nucleoside triphosphate hydrolases"/>
    <property type="match status" value="1"/>
</dbReference>
<evidence type="ECO:0000256" key="15">
    <source>
        <dbReference type="ARBA" id="ARBA00023134"/>
    </source>
</evidence>
<dbReference type="PANTHER" id="PTHR34848">
    <property type="match status" value="1"/>
</dbReference>
<comment type="catalytic activity">
    <reaction evidence="1">
        <text>adenosylcob(III)inamide + ATP = adenosylcob(III)inamide phosphate + ADP + H(+)</text>
        <dbReference type="Rhea" id="RHEA:15769"/>
        <dbReference type="ChEBI" id="CHEBI:2480"/>
        <dbReference type="ChEBI" id="CHEBI:15378"/>
        <dbReference type="ChEBI" id="CHEBI:30616"/>
        <dbReference type="ChEBI" id="CHEBI:58502"/>
        <dbReference type="ChEBI" id="CHEBI:456216"/>
        <dbReference type="EC" id="2.7.1.156"/>
    </reaction>
</comment>
<dbReference type="EC" id="2.7.7.62" evidence="9"/>
<comment type="function">
    <text evidence="4">Catalyzes ATP-dependent phosphorylation of adenosylcobinamide and addition of GMP to adenosylcobinamide phosphate.</text>
</comment>
<comment type="similarity">
    <text evidence="7">Belongs to the CobU/CobP family.</text>
</comment>
<evidence type="ECO:0000256" key="11">
    <source>
        <dbReference type="ARBA" id="ARBA00022679"/>
    </source>
</evidence>
<evidence type="ECO:0000256" key="5">
    <source>
        <dbReference type="ARBA" id="ARBA00004692"/>
    </source>
</evidence>
<evidence type="ECO:0000256" key="7">
    <source>
        <dbReference type="ARBA" id="ARBA00007490"/>
    </source>
</evidence>
<dbReference type="InterPro" id="IPR027417">
    <property type="entry name" value="P-loop_NTPase"/>
</dbReference>
<feature type="binding site" evidence="19">
    <location>
        <begin position="53"/>
        <end position="55"/>
    </location>
    <ligand>
        <name>GTP</name>
        <dbReference type="ChEBI" id="CHEBI:37565"/>
    </ligand>
</feature>
<evidence type="ECO:0000256" key="16">
    <source>
        <dbReference type="ARBA" id="ARBA00029570"/>
    </source>
</evidence>
<gene>
    <name evidence="20" type="ORF">TH68_11050</name>
</gene>
<dbReference type="GO" id="GO:0005524">
    <property type="term" value="F:ATP binding"/>
    <property type="evidence" value="ECO:0007669"/>
    <property type="project" value="UniProtKB-KW"/>
</dbReference>
<evidence type="ECO:0000256" key="19">
    <source>
        <dbReference type="PIRSR" id="PIRSR006135-2"/>
    </source>
</evidence>
<comment type="catalytic activity">
    <reaction evidence="2">
        <text>adenosylcob(III)inamide phosphate + GTP + H(+) = adenosylcob(III)inamide-GDP + diphosphate</text>
        <dbReference type="Rhea" id="RHEA:22712"/>
        <dbReference type="ChEBI" id="CHEBI:15378"/>
        <dbReference type="ChEBI" id="CHEBI:33019"/>
        <dbReference type="ChEBI" id="CHEBI:37565"/>
        <dbReference type="ChEBI" id="CHEBI:58502"/>
        <dbReference type="ChEBI" id="CHEBI:60487"/>
        <dbReference type="EC" id="2.7.7.62"/>
    </reaction>
</comment>
<dbReference type="EMBL" id="JXUO01000325">
    <property type="protein sequence ID" value="KKZ10356.1"/>
    <property type="molecule type" value="Genomic_DNA"/>
</dbReference>
<evidence type="ECO:0000256" key="17">
    <source>
        <dbReference type="ARBA" id="ARBA00030571"/>
    </source>
</evidence>
<dbReference type="UniPathway" id="UPA00148">
    <property type="reaction ID" value="UER00236"/>
</dbReference>
<comment type="catalytic activity">
    <reaction evidence="3">
        <text>adenosylcob(III)inamide + GTP = adenosylcob(III)inamide phosphate + GDP + H(+)</text>
        <dbReference type="Rhea" id="RHEA:15765"/>
        <dbReference type="ChEBI" id="CHEBI:2480"/>
        <dbReference type="ChEBI" id="CHEBI:15378"/>
        <dbReference type="ChEBI" id="CHEBI:37565"/>
        <dbReference type="ChEBI" id="CHEBI:58189"/>
        <dbReference type="ChEBI" id="CHEBI:58502"/>
        <dbReference type="EC" id="2.7.1.156"/>
    </reaction>
</comment>